<evidence type="ECO:0000313" key="1">
    <source>
        <dbReference type="EMBL" id="CAH2004372.1"/>
    </source>
</evidence>
<protein>
    <submittedName>
        <fullName evidence="1">Uncharacterized protein</fullName>
    </submittedName>
</protein>
<sequence>MVGREFQIQLAEHNRYWRRQTSYTGTTEL</sequence>
<comment type="caution">
    <text evidence="1">The sequence shown here is derived from an EMBL/GenBank/DDBJ whole genome shotgun (WGS) entry which is preliminary data.</text>
</comment>
<keyword evidence="2" id="KW-1185">Reference proteome</keyword>
<accession>A0A9P0M2U3</accession>
<organism evidence="1 2">
    <name type="scientific">Acanthoscelides obtectus</name>
    <name type="common">Bean weevil</name>
    <name type="synonym">Bruchus obtectus</name>
    <dbReference type="NCBI Taxonomy" id="200917"/>
    <lineage>
        <taxon>Eukaryota</taxon>
        <taxon>Metazoa</taxon>
        <taxon>Ecdysozoa</taxon>
        <taxon>Arthropoda</taxon>
        <taxon>Hexapoda</taxon>
        <taxon>Insecta</taxon>
        <taxon>Pterygota</taxon>
        <taxon>Neoptera</taxon>
        <taxon>Endopterygota</taxon>
        <taxon>Coleoptera</taxon>
        <taxon>Polyphaga</taxon>
        <taxon>Cucujiformia</taxon>
        <taxon>Chrysomeloidea</taxon>
        <taxon>Chrysomelidae</taxon>
        <taxon>Bruchinae</taxon>
        <taxon>Bruchini</taxon>
        <taxon>Acanthoscelides</taxon>
    </lineage>
</organism>
<gene>
    <name evidence="1" type="ORF">ACAOBT_LOCUS27954</name>
</gene>
<dbReference type="AlphaFoldDB" id="A0A9P0M2U3"/>
<name>A0A9P0M2U3_ACAOB</name>
<dbReference type="Proteomes" id="UP001152888">
    <property type="component" value="Unassembled WGS sequence"/>
</dbReference>
<reference evidence="1" key="1">
    <citation type="submission" date="2022-03" db="EMBL/GenBank/DDBJ databases">
        <authorList>
            <person name="Sayadi A."/>
        </authorList>
    </citation>
    <scope>NUCLEOTIDE SEQUENCE</scope>
</reference>
<dbReference type="EMBL" id="CAKOFQ010007586">
    <property type="protein sequence ID" value="CAH2004372.1"/>
    <property type="molecule type" value="Genomic_DNA"/>
</dbReference>
<evidence type="ECO:0000313" key="2">
    <source>
        <dbReference type="Proteomes" id="UP001152888"/>
    </source>
</evidence>
<proteinExistence type="predicted"/>